<dbReference type="EMBL" id="JACHJH010000002">
    <property type="protein sequence ID" value="MBB4892818.1"/>
    <property type="molecule type" value="Genomic_DNA"/>
</dbReference>
<dbReference type="SUPFAM" id="SSF54427">
    <property type="entry name" value="NTF2-like"/>
    <property type="match status" value="1"/>
</dbReference>
<dbReference type="PROSITE" id="PS51257">
    <property type="entry name" value="PROKAR_LIPOPROTEIN"/>
    <property type="match status" value="1"/>
</dbReference>
<feature type="signal peptide" evidence="1">
    <location>
        <begin position="1"/>
        <end position="26"/>
    </location>
</feature>
<accession>A0A7W7PKV9</accession>
<evidence type="ECO:0000256" key="1">
    <source>
        <dbReference type="SAM" id="SignalP"/>
    </source>
</evidence>
<evidence type="ECO:0000313" key="2">
    <source>
        <dbReference type="EMBL" id="MBB4892818.1"/>
    </source>
</evidence>
<dbReference type="InterPro" id="IPR032710">
    <property type="entry name" value="NTF2-like_dom_sf"/>
</dbReference>
<dbReference type="GO" id="GO:0016853">
    <property type="term" value="F:isomerase activity"/>
    <property type="evidence" value="ECO:0007669"/>
    <property type="project" value="UniProtKB-KW"/>
</dbReference>
<feature type="chain" id="PRO_5030892158" evidence="1">
    <location>
        <begin position="27"/>
        <end position="418"/>
    </location>
</feature>
<keyword evidence="3" id="KW-1185">Reference proteome</keyword>
<dbReference type="AlphaFoldDB" id="A0A7W7PKV9"/>
<proteinExistence type="predicted"/>
<protein>
    <submittedName>
        <fullName evidence="2">Ketosteroid isomerase-like protein</fullName>
    </submittedName>
</protein>
<keyword evidence="2" id="KW-0413">Isomerase</keyword>
<dbReference type="Proteomes" id="UP000556084">
    <property type="component" value="Unassembled WGS sequence"/>
</dbReference>
<evidence type="ECO:0000313" key="3">
    <source>
        <dbReference type="Proteomes" id="UP000556084"/>
    </source>
</evidence>
<keyword evidence="1" id="KW-0732">Signal</keyword>
<name>A0A7W7PKV9_9ACTN</name>
<reference evidence="2 3" key="1">
    <citation type="submission" date="2020-08" db="EMBL/GenBank/DDBJ databases">
        <title>Genomic Encyclopedia of Type Strains, Phase III (KMG-III): the genomes of soil and plant-associated and newly described type strains.</title>
        <authorList>
            <person name="Whitman W."/>
        </authorList>
    </citation>
    <scope>NUCLEOTIDE SEQUENCE [LARGE SCALE GENOMIC DNA]</scope>
    <source>
        <strain evidence="2 3">CECT 3266</strain>
    </source>
</reference>
<dbReference type="RefSeq" id="WP_343069459.1">
    <property type="nucleotide sequence ID" value="NZ_JACHJH010000002.1"/>
</dbReference>
<sequence>MTGRRWSGRRAVCCLAALLLTLQALAGCGPTASSGRPDAAAQSVQKLLDGWAAALRGRDERAYLGAVDPAATDYQNARGQVFANLAAVPLASWDYRIVSTTGLRPTPGEGDRATAQAELRYRLAGYDTAPVTAPVRLTLVWRGGRWYVAAEDTSGSGSQLWEQGAVTVVRGEHSLVLGTGQDQGRLRAMADLADRAVPAVSEAWQHGTWAGRVVVEMPASLERMGALLGSPAANYRGIAAVTTGEVGGAGAAPADRIIVNPEAYGTLGEFGRRIVLTHETAHVATRALTSAATPLWLSEGFADWAAYRGTGRTARQAAPELAQAVSAGRLPAALPEDPDFGFAGEPGRLARAYEEGWLACRMIAEKWGEAKLVAFYRAVGGHKKRPGAVEAALQQVLGIGQADFTARWRTYLTEAFSD</sequence>
<comment type="caution">
    <text evidence="2">The sequence shown here is derived from an EMBL/GenBank/DDBJ whole genome shotgun (WGS) entry which is preliminary data.</text>
</comment>
<organism evidence="2 3">
    <name type="scientific">Streptomyces olivoverticillatus</name>
    <dbReference type="NCBI Taxonomy" id="66427"/>
    <lineage>
        <taxon>Bacteria</taxon>
        <taxon>Bacillati</taxon>
        <taxon>Actinomycetota</taxon>
        <taxon>Actinomycetes</taxon>
        <taxon>Kitasatosporales</taxon>
        <taxon>Streptomycetaceae</taxon>
        <taxon>Streptomyces</taxon>
    </lineage>
</organism>
<gene>
    <name evidence="2" type="ORF">FHS39_001829</name>
</gene>